<dbReference type="InterPro" id="IPR042520">
    <property type="entry name" value="GshA_N"/>
</dbReference>
<feature type="compositionally biased region" description="Polar residues" evidence="1">
    <location>
        <begin position="662"/>
        <end position="671"/>
    </location>
</feature>
<gene>
    <name evidence="2" type="ORF">SNAT2548_LOCUS27607</name>
</gene>
<dbReference type="AlphaFoldDB" id="A0A812SVG2"/>
<keyword evidence="3" id="KW-1185">Reference proteome</keyword>
<reference evidence="2" key="1">
    <citation type="submission" date="2021-02" db="EMBL/GenBank/DDBJ databases">
        <authorList>
            <person name="Dougan E. K."/>
            <person name="Rhodes N."/>
            <person name="Thang M."/>
            <person name="Chan C."/>
        </authorList>
    </citation>
    <scope>NUCLEOTIDE SEQUENCE</scope>
</reference>
<dbReference type="Proteomes" id="UP000604046">
    <property type="component" value="Unassembled WGS sequence"/>
</dbReference>
<organism evidence="2 3">
    <name type="scientific">Symbiodinium natans</name>
    <dbReference type="NCBI Taxonomy" id="878477"/>
    <lineage>
        <taxon>Eukaryota</taxon>
        <taxon>Sar</taxon>
        <taxon>Alveolata</taxon>
        <taxon>Dinophyceae</taxon>
        <taxon>Suessiales</taxon>
        <taxon>Symbiodiniaceae</taxon>
        <taxon>Symbiodinium</taxon>
    </lineage>
</organism>
<dbReference type="InterPro" id="IPR011718">
    <property type="entry name" value="GshA"/>
</dbReference>
<accession>A0A812SVG2</accession>
<sequence>MDCKASLSPLEQSAASYLDQLALALGDFLPLTGSVDVRHYEVSSSHDGHSGHTLRTVAVDTNRFPAGFNNVDPADHTHLAAAFRTSPSLQAADEIVVVHEGHTRMLAYHQSVDALVAILQTAFPTKAVVRVPLNELQERYGSAARNEAADHTSPKQFFLLNADLSVEVDGQGDDADAPASYYRFLPKLDRCMGYLGWDVRSKAAHFGFLHPILEQCCMRLGVPLSTLQASFAVSDANICVANPRHREHLAGLVDRLTAATKAPNIFVKNDRGTYGLGLWAFARGSELRKGNSSILDKLSYARHGGRATRFLLQEGVPSTLRCGPGEREGRPLEIVLVCIRGEVCSYFARLGAGSSTSTGSLNVPGSCFVRREEFESSPEFAEAAQLVQKNWGRYVLLGKAAMLAMAREAIWYSLGLASGSLDLYEAPRAEWVQVAEPRAESSKPQMPPESADLAADGVESKRSRRRKMQRESSPLPPQIADAMLRRLVSKAMSLVARHLEGVAGSRIARQRFAQTLAVWRREALKDLRRDNGISPDEAQNTSVSSLRELVVSFLGEILSEPIPADSLCFESGDELAGGKHQCDPGGAPADDSATGKPALPSPQEDPAKKAEKKTAPQTSGPMSGKAVDEYLRAAVAARMKFVPAAEKPAVAKRAQEVKKKMQSQAFSTESELSAEFERLMDSKP</sequence>
<dbReference type="Pfam" id="PF08886">
    <property type="entry name" value="GshA"/>
    <property type="match status" value="1"/>
</dbReference>
<feature type="region of interest" description="Disordered" evidence="1">
    <location>
        <begin position="575"/>
        <end position="625"/>
    </location>
</feature>
<dbReference type="Gene3D" id="3.40.50.11280">
    <property type="entry name" value="Glutamate-cysteine ligase, N-terminal domain"/>
    <property type="match status" value="1"/>
</dbReference>
<protein>
    <submittedName>
        <fullName evidence="2">Uncharacterized protein</fullName>
    </submittedName>
</protein>
<feature type="region of interest" description="Disordered" evidence="1">
    <location>
        <begin position="659"/>
        <end position="684"/>
    </location>
</feature>
<feature type="compositionally biased region" description="Basic and acidic residues" evidence="1">
    <location>
        <begin position="675"/>
        <end position="684"/>
    </location>
</feature>
<dbReference type="EMBL" id="CAJNDS010002479">
    <property type="protein sequence ID" value="CAE7492671.1"/>
    <property type="molecule type" value="Genomic_DNA"/>
</dbReference>
<feature type="region of interest" description="Disordered" evidence="1">
    <location>
        <begin position="435"/>
        <end position="475"/>
    </location>
</feature>
<name>A0A812SVG2_9DINO</name>
<proteinExistence type="predicted"/>
<evidence type="ECO:0000256" key="1">
    <source>
        <dbReference type="SAM" id="MobiDB-lite"/>
    </source>
</evidence>
<dbReference type="OrthoDB" id="10611346at2759"/>
<evidence type="ECO:0000313" key="2">
    <source>
        <dbReference type="EMBL" id="CAE7492671.1"/>
    </source>
</evidence>
<evidence type="ECO:0000313" key="3">
    <source>
        <dbReference type="Proteomes" id="UP000604046"/>
    </source>
</evidence>
<feature type="compositionally biased region" description="Basic and acidic residues" evidence="1">
    <location>
        <begin position="605"/>
        <end position="614"/>
    </location>
</feature>
<comment type="caution">
    <text evidence="2">The sequence shown here is derived from an EMBL/GenBank/DDBJ whole genome shotgun (WGS) entry which is preliminary data.</text>
</comment>